<accession>A0ABW7YJ43</accession>
<comment type="caution">
    <text evidence="2">The sequence shown here is derived from an EMBL/GenBank/DDBJ whole genome shotgun (WGS) entry which is preliminary data.</text>
</comment>
<dbReference type="RefSeq" id="WP_397077700.1">
    <property type="nucleotide sequence ID" value="NZ_JBITGY010000001.1"/>
</dbReference>
<organism evidence="2 3">
    <name type="scientific">Nonomuraea typhae</name>
    <dbReference type="NCBI Taxonomy" id="2603600"/>
    <lineage>
        <taxon>Bacteria</taxon>
        <taxon>Bacillati</taxon>
        <taxon>Actinomycetota</taxon>
        <taxon>Actinomycetes</taxon>
        <taxon>Streptosporangiales</taxon>
        <taxon>Streptosporangiaceae</taxon>
        <taxon>Nonomuraea</taxon>
    </lineage>
</organism>
<feature type="compositionally biased region" description="Acidic residues" evidence="1">
    <location>
        <begin position="157"/>
        <end position="174"/>
    </location>
</feature>
<protein>
    <submittedName>
        <fullName evidence="2">Uncharacterized protein</fullName>
    </submittedName>
</protein>
<evidence type="ECO:0000256" key="1">
    <source>
        <dbReference type="SAM" id="MobiDB-lite"/>
    </source>
</evidence>
<evidence type="ECO:0000313" key="3">
    <source>
        <dbReference type="Proteomes" id="UP001612741"/>
    </source>
</evidence>
<sequence>MSDPMTHIVVAGGAEVSRENVEDLLKDFLLIDTKDEKQFRFFLPADGGYIGDAVVHTAAFLNDLGESYTAVKGHTSPKAKQLARRADDVLAPESDGDMAQYLINILKGAKADGDEVFLLLAWGDGEEAPDDVTEELLDLAAEAEIPIKDLTAGLDDLGFDDESESAEDAEEPVDEERSKPEKPVRELKENERELPVDEAQSDLPGQIEGQAEEFPDLVTVLSFMAQKLDFEDRMNAAKNMSTLRRSPLTEAVRHHLHELMDGTAQAVEETGELQVQQPLPESEEETPRPRRGKARDTASDLVKVYVHEGNKTVRLVPGRGRPKKGEESQEMTRGGYQEMLDSGDYTPF</sequence>
<feature type="region of interest" description="Disordered" evidence="1">
    <location>
        <begin position="271"/>
        <end position="299"/>
    </location>
</feature>
<dbReference type="EMBL" id="JBITGY010000001">
    <property type="protein sequence ID" value="MFI6495909.1"/>
    <property type="molecule type" value="Genomic_DNA"/>
</dbReference>
<evidence type="ECO:0000313" key="2">
    <source>
        <dbReference type="EMBL" id="MFI6495909.1"/>
    </source>
</evidence>
<feature type="compositionally biased region" description="Basic and acidic residues" evidence="1">
    <location>
        <begin position="175"/>
        <end position="195"/>
    </location>
</feature>
<reference evidence="2 3" key="1">
    <citation type="submission" date="2024-10" db="EMBL/GenBank/DDBJ databases">
        <title>The Natural Products Discovery Center: Release of the First 8490 Sequenced Strains for Exploring Actinobacteria Biosynthetic Diversity.</title>
        <authorList>
            <person name="Kalkreuter E."/>
            <person name="Kautsar S.A."/>
            <person name="Yang D."/>
            <person name="Bader C.D."/>
            <person name="Teijaro C.N."/>
            <person name="Fluegel L."/>
            <person name="Davis C.M."/>
            <person name="Simpson J.R."/>
            <person name="Lauterbach L."/>
            <person name="Steele A.D."/>
            <person name="Gui C."/>
            <person name="Meng S."/>
            <person name="Li G."/>
            <person name="Viehrig K."/>
            <person name="Ye F."/>
            <person name="Su P."/>
            <person name="Kiefer A.F."/>
            <person name="Nichols A."/>
            <person name="Cepeda A.J."/>
            <person name="Yan W."/>
            <person name="Fan B."/>
            <person name="Jiang Y."/>
            <person name="Adhikari A."/>
            <person name="Zheng C.-J."/>
            <person name="Schuster L."/>
            <person name="Cowan T.M."/>
            <person name="Smanski M.J."/>
            <person name="Chevrette M.G."/>
            <person name="De Carvalho L.P.S."/>
            <person name="Shen B."/>
        </authorList>
    </citation>
    <scope>NUCLEOTIDE SEQUENCE [LARGE SCALE GENOMIC DNA]</scope>
    <source>
        <strain evidence="2 3">NPDC050545</strain>
    </source>
</reference>
<feature type="region of interest" description="Disordered" evidence="1">
    <location>
        <begin position="311"/>
        <end position="348"/>
    </location>
</feature>
<dbReference type="Proteomes" id="UP001612741">
    <property type="component" value="Unassembled WGS sequence"/>
</dbReference>
<gene>
    <name evidence="2" type="ORF">ACIBG2_00905</name>
</gene>
<proteinExistence type="predicted"/>
<keyword evidence="3" id="KW-1185">Reference proteome</keyword>
<name>A0ABW7YJ43_9ACTN</name>
<feature type="region of interest" description="Disordered" evidence="1">
    <location>
        <begin position="153"/>
        <end position="202"/>
    </location>
</feature>